<sequence length="647" mass="69320">MNQIEEFESKLKEVVQAKRLSASKITNLTELAMKLMKNDTQLVSILYRTHKSLSSLAKISSLYVFDALARAAKSHVNKHNLVGDINASEGNCATFLLKMQGVLEGLFKDMNSAVIPGAKRVFQCPNYNIILLMLSFWELDFEKSQKVLDIWVKGNTFPPALLSQLADVLKSKDTVKEISVKPVASSDPRMGVSKTATPTPPPATVTPPLATSSQITTPSPLNNSQSALFAFLAQAAANAGATATSTQASTSVSLAPVPSAPAVPQLDVAQLALLKQLTQTAQISNMYSNTGSALVQSLTSDVNAARASSGNEHASSHLPRFGSPDDENYHGGRGGPRGGSRGAGRERWYEGRGKRGGRDHFRDRDRSDRAKRSRSRSPPSRYGARREIKPYSPPRRPMAAAAVREPLDTGGESQPPSAIADDAEIDEFGRMRPPSEDTKNGIVEPQTNAIQSSQQQQQQQPSSVTTESNALSTTSSGSMLDNTNTSPGLDQFNIASFDFTAPASWEELGKMWLKSYSAVPTTEQLMQFVMLAGTSMDSSQTWSSQDSWGQSGQWDNTGGNSYTDDQMSMEGGRGGEVGYNGGGNSYQGQSTAAANKGADPRLNRASMADPNAVNGQSSSGEKRSGGGMKKVGDKWVFVRDGDDTGVS</sequence>
<feature type="region of interest" description="Disordered" evidence="1">
    <location>
        <begin position="449"/>
        <end position="485"/>
    </location>
</feature>
<feature type="region of interest" description="Disordered" evidence="1">
    <location>
        <begin position="541"/>
        <end position="560"/>
    </location>
</feature>
<feature type="compositionally biased region" description="Gly residues" evidence="1">
    <location>
        <begin position="572"/>
        <end position="585"/>
    </location>
</feature>
<name>A0A8H5HQ22_9AGAR</name>
<proteinExistence type="predicted"/>
<dbReference type="OrthoDB" id="79367at2759"/>
<feature type="compositionally biased region" description="Polar residues" evidence="1">
    <location>
        <begin position="464"/>
        <end position="485"/>
    </location>
</feature>
<evidence type="ECO:0000313" key="4">
    <source>
        <dbReference type="Proteomes" id="UP000518752"/>
    </source>
</evidence>
<dbReference type="InterPro" id="IPR008942">
    <property type="entry name" value="ENTH_VHS"/>
</dbReference>
<feature type="compositionally biased region" description="Low complexity" evidence="1">
    <location>
        <begin position="541"/>
        <end position="555"/>
    </location>
</feature>
<feature type="compositionally biased region" description="Low complexity" evidence="1">
    <location>
        <begin position="451"/>
        <end position="463"/>
    </location>
</feature>
<feature type="compositionally biased region" description="Gly residues" evidence="1">
    <location>
        <begin position="331"/>
        <end position="342"/>
    </location>
</feature>
<evidence type="ECO:0000256" key="1">
    <source>
        <dbReference type="SAM" id="MobiDB-lite"/>
    </source>
</evidence>
<protein>
    <recommendedName>
        <fullName evidence="2">CID domain-containing protein</fullName>
    </recommendedName>
</protein>
<feature type="compositionally biased region" description="Basic and acidic residues" evidence="1">
    <location>
        <begin position="620"/>
        <end position="647"/>
    </location>
</feature>
<feature type="region of interest" description="Disordered" evidence="1">
    <location>
        <begin position="572"/>
        <end position="647"/>
    </location>
</feature>
<comment type="caution">
    <text evidence="3">The sequence shown here is derived from an EMBL/GenBank/DDBJ whole genome shotgun (WGS) entry which is preliminary data.</text>
</comment>
<feature type="domain" description="CID" evidence="2">
    <location>
        <begin position="1"/>
        <end position="173"/>
    </location>
</feature>
<evidence type="ECO:0000259" key="2">
    <source>
        <dbReference type="PROSITE" id="PS51391"/>
    </source>
</evidence>
<dbReference type="EMBL" id="JAACJN010000033">
    <property type="protein sequence ID" value="KAF5387355.1"/>
    <property type="molecule type" value="Genomic_DNA"/>
</dbReference>
<keyword evidence="4" id="KW-1185">Reference proteome</keyword>
<feature type="compositionally biased region" description="Basic and acidic residues" evidence="1">
    <location>
        <begin position="343"/>
        <end position="370"/>
    </location>
</feature>
<feature type="region of interest" description="Disordered" evidence="1">
    <location>
        <begin position="185"/>
        <end position="218"/>
    </location>
</feature>
<dbReference type="PROSITE" id="PS51391">
    <property type="entry name" value="CID"/>
    <property type="match status" value="1"/>
</dbReference>
<dbReference type="Proteomes" id="UP000518752">
    <property type="component" value="Unassembled WGS sequence"/>
</dbReference>
<dbReference type="AlphaFoldDB" id="A0A8H5HQ22"/>
<accession>A0A8H5HQ22</accession>
<reference evidence="3 4" key="1">
    <citation type="journal article" date="2020" name="ISME J.">
        <title>Uncovering the hidden diversity of litter-decomposition mechanisms in mushroom-forming fungi.</title>
        <authorList>
            <person name="Floudas D."/>
            <person name="Bentzer J."/>
            <person name="Ahren D."/>
            <person name="Johansson T."/>
            <person name="Persson P."/>
            <person name="Tunlid A."/>
        </authorList>
    </citation>
    <scope>NUCLEOTIDE SEQUENCE [LARGE SCALE GENOMIC DNA]</scope>
    <source>
        <strain evidence="3 4">CBS 406.79</strain>
    </source>
</reference>
<evidence type="ECO:0000313" key="3">
    <source>
        <dbReference type="EMBL" id="KAF5387355.1"/>
    </source>
</evidence>
<organism evidence="3 4">
    <name type="scientific">Collybiopsis confluens</name>
    <dbReference type="NCBI Taxonomy" id="2823264"/>
    <lineage>
        <taxon>Eukaryota</taxon>
        <taxon>Fungi</taxon>
        <taxon>Dikarya</taxon>
        <taxon>Basidiomycota</taxon>
        <taxon>Agaricomycotina</taxon>
        <taxon>Agaricomycetes</taxon>
        <taxon>Agaricomycetidae</taxon>
        <taxon>Agaricales</taxon>
        <taxon>Marasmiineae</taxon>
        <taxon>Omphalotaceae</taxon>
        <taxon>Collybiopsis</taxon>
    </lineage>
</organism>
<feature type="region of interest" description="Disordered" evidence="1">
    <location>
        <begin position="305"/>
        <end position="399"/>
    </location>
</feature>
<dbReference type="Gene3D" id="1.25.40.90">
    <property type="match status" value="1"/>
</dbReference>
<gene>
    <name evidence="3" type="ORF">D9757_005718</name>
</gene>
<dbReference type="InterPro" id="IPR006569">
    <property type="entry name" value="CID_dom"/>
</dbReference>
<dbReference type="SUPFAM" id="SSF48464">
    <property type="entry name" value="ENTH/VHS domain"/>
    <property type="match status" value="1"/>
</dbReference>